<keyword evidence="2" id="KW-0732">Signal</keyword>
<feature type="chain" id="PRO_5042985179" evidence="2">
    <location>
        <begin position="29"/>
        <end position="241"/>
    </location>
</feature>
<protein>
    <submittedName>
        <fullName evidence="3">YfdX family protein</fullName>
    </submittedName>
</protein>
<proteinExistence type="predicted"/>
<feature type="region of interest" description="Disordered" evidence="1">
    <location>
        <begin position="94"/>
        <end position="114"/>
    </location>
</feature>
<dbReference type="Proteomes" id="UP001246473">
    <property type="component" value="Unassembled WGS sequence"/>
</dbReference>
<dbReference type="PROSITE" id="PS51257">
    <property type="entry name" value="PROKAR_LIPOPROTEIN"/>
    <property type="match status" value="1"/>
</dbReference>
<organism evidence="3 4">
    <name type="scientific">Paraburkholderia fungorum</name>
    <dbReference type="NCBI Taxonomy" id="134537"/>
    <lineage>
        <taxon>Bacteria</taxon>
        <taxon>Pseudomonadati</taxon>
        <taxon>Pseudomonadota</taxon>
        <taxon>Betaproteobacteria</taxon>
        <taxon>Burkholderiales</taxon>
        <taxon>Burkholderiaceae</taxon>
        <taxon>Paraburkholderia</taxon>
    </lineage>
</organism>
<dbReference type="Gene3D" id="6.10.250.2140">
    <property type="match status" value="1"/>
</dbReference>
<name>A0AAP5QAH8_9BURK</name>
<gene>
    <name evidence="3" type="ORF">ParKJ_21550</name>
</gene>
<reference evidence="3" key="1">
    <citation type="submission" date="2022-08" db="EMBL/GenBank/DDBJ databases">
        <authorList>
            <person name="Kim S.-J."/>
        </authorList>
    </citation>
    <scope>NUCLEOTIDE SEQUENCE</scope>
    <source>
        <strain evidence="3">KJ</strain>
    </source>
</reference>
<accession>A0AAP5QAH8</accession>
<feature type="signal peptide" evidence="2">
    <location>
        <begin position="1"/>
        <end position="28"/>
    </location>
</feature>
<evidence type="ECO:0000256" key="2">
    <source>
        <dbReference type="SAM" id="SignalP"/>
    </source>
</evidence>
<dbReference type="InterPro" id="IPR021236">
    <property type="entry name" value="Uncharacterised_YfdX"/>
</dbReference>
<comment type="caution">
    <text evidence="3">The sequence shown here is derived from an EMBL/GenBank/DDBJ whole genome shotgun (WGS) entry which is preliminary data.</text>
</comment>
<sequence>MRNSSIKGAAVFAMAAASCVLSLENVNAAQPPANAVTDMGKLSSKGTQAFDDVRLARLAIFSGRPAQATKLVKEAQQSMKVAEKDNTAFLKAESDLKPPPSMNAQPGAAKNTTPVSWLPVGADVTVTDDFSAKPAQSKAVASANEQLKKGKPDAAVKVLSLADVNVAYTMAVVPIKQTVADIDKAAGLLAADKYYEADQVMKKVQDSVRYDWVDVKALPGQSAVPAKSASSAAASGTTVAK</sequence>
<evidence type="ECO:0000313" key="3">
    <source>
        <dbReference type="EMBL" id="MDT8840018.1"/>
    </source>
</evidence>
<dbReference type="RefSeq" id="WP_315696966.1">
    <property type="nucleotide sequence ID" value="NZ_JANSLM010000008.1"/>
</dbReference>
<evidence type="ECO:0000313" key="4">
    <source>
        <dbReference type="Proteomes" id="UP001246473"/>
    </source>
</evidence>
<dbReference type="EMBL" id="JANSLM010000008">
    <property type="protein sequence ID" value="MDT8840018.1"/>
    <property type="molecule type" value="Genomic_DNA"/>
</dbReference>
<dbReference type="Pfam" id="PF10938">
    <property type="entry name" value="YfdX"/>
    <property type="match status" value="1"/>
</dbReference>
<dbReference type="AlphaFoldDB" id="A0AAP5QAH8"/>
<evidence type="ECO:0000256" key="1">
    <source>
        <dbReference type="SAM" id="MobiDB-lite"/>
    </source>
</evidence>
<dbReference type="Gene3D" id="1.20.120.1940">
    <property type="entry name" value="YfdX protein domain"/>
    <property type="match status" value="1"/>
</dbReference>